<dbReference type="Pfam" id="PF14905">
    <property type="entry name" value="OMP_b-brl_3"/>
    <property type="match status" value="1"/>
</dbReference>
<feature type="signal peptide" evidence="8">
    <location>
        <begin position="1"/>
        <end position="19"/>
    </location>
</feature>
<organism evidence="11 12">
    <name type="scientific">Seonamhaeicola algicola</name>
    <dbReference type="NCBI Taxonomy" id="1719036"/>
    <lineage>
        <taxon>Bacteria</taxon>
        <taxon>Pseudomonadati</taxon>
        <taxon>Bacteroidota</taxon>
        <taxon>Flavobacteriia</taxon>
        <taxon>Flavobacteriales</taxon>
        <taxon>Flavobacteriaceae</taxon>
    </lineage>
</organism>
<dbReference type="Proteomes" id="UP000321790">
    <property type="component" value="Unassembled WGS sequence"/>
</dbReference>
<keyword evidence="11" id="KW-0675">Receptor</keyword>
<evidence type="ECO:0000256" key="1">
    <source>
        <dbReference type="ARBA" id="ARBA00004571"/>
    </source>
</evidence>
<comment type="subcellular location">
    <subcellularLocation>
        <location evidence="1 7">Cell outer membrane</location>
        <topology evidence="1 7">Multi-pass membrane protein</topology>
    </subcellularLocation>
</comment>
<keyword evidence="8" id="KW-0732">Signal</keyword>
<dbReference type="GO" id="GO:0009279">
    <property type="term" value="C:cell outer membrane"/>
    <property type="evidence" value="ECO:0007669"/>
    <property type="project" value="UniProtKB-SubCell"/>
</dbReference>
<keyword evidence="5 7" id="KW-0472">Membrane</keyword>
<dbReference type="InterPro" id="IPR037066">
    <property type="entry name" value="Plug_dom_sf"/>
</dbReference>
<evidence type="ECO:0000313" key="12">
    <source>
        <dbReference type="Proteomes" id="UP000321790"/>
    </source>
</evidence>
<dbReference type="RefSeq" id="WP_147133251.1">
    <property type="nucleotide sequence ID" value="NZ_VOSC01000019.1"/>
</dbReference>
<evidence type="ECO:0000256" key="4">
    <source>
        <dbReference type="ARBA" id="ARBA00022692"/>
    </source>
</evidence>
<dbReference type="InterPro" id="IPR036942">
    <property type="entry name" value="Beta-barrel_TonB_sf"/>
</dbReference>
<evidence type="ECO:0000259" key="10">
    <source>
        <dbReference type="Pfam" id="PF14905"/>
    </source>
</evidence>
<dbReference type="Gene3D" id="2.60.40.1120">
    <property type="entry name" value="Carboxypeptidase-like, regulatory domain"/>
    <property type="match status" value="1"/>
</dbReference>
<feature type="domain" description="TonB-dependent receptor plug" evidence="9">
    <location>
        <begin position="157"/>
        <end position="234"/>
    </location>
</feature>
<dbReference type="SUPFAM" id="SSF49464">
    <property type="entry name" value="Carboxypeptidase regulatory domain-like"/>
    <property type="match status" value="1"/>
</dbReference>
<keyword evidence="12" id="KW-1185">Reference proteome</keyword>
<dbReference type="PROSITE" id="PS52016">
    <property type="entry name" value="TONB_DEPENDENT_REC_3"/>
    <property type="match status" value="1"/>
</dbReference>
<comment type="caution">
    <text evidence="11">The sequence shown here is derived from an EMBL/GenBank/DDBJ whole genome shotgun (WGS) entry which is preliminary data.</text>
</comment>
<dbReference type="Gene3D" id="2.40.170.20">
    <property type="entry name" value="TonB-dependent receptor, beta-barrel domain"/>
    <property type="match status" value="1"/>
</dbReference>
<name>A0A5C7ASI1_9FLAO</name>
<feature type="chain" id="PRO_5022911358" evidence="8">
    <location>
        <begin position="20"/>
        <end position="817"/>
    </location>
</feature>
<dbReference type="InterPro" id="IPR039426">
    <property type="entry name" value="TonB-dep_rcpt-like"/>
</dbReference>
<evidence type="ECO:0000256" key="8">
    <source>
        <dbReference type="SAM" id="SignalP"/>
    </source>
</evidence>
<protein>
    <submittedName>
        <fullName evidence="11">TonB-dependent receptor</fullName>
    </submittedName>
</protein>
<gene>
    <name evidence="11" type="ORF">FUA26_06460</name>
</gene>
<sequence>MYKIFTLFFLLTSVINTNAQPKPQENLVIKTSTIKDVTVTGKVLDKETNDPLEYATISFFSKKANKVVTGGITDINGSFSIPVPQGTYDITIEYISYKTQKLFNQNIFKSQNLGTIFLDIDIASLGEVEIIAEKTSVEIKLDKKIYNVGKDLTVSGGSVSDVLDNVPSVSVDAEGGIALRGNDNVRILINGKPSGLVGLNSSDALQQLPADAIEKVEVITSPSARYEAEGTAGILNIILRRSKLQGLNGSVTANAGHPKAAGISGNINYRTGDLNFFNTTSYRYNERPGRWYNDVEYFDINTPDLNERRDFTRINNGITTNVGLEWYVNETASITTSVVYRNNNNENNSVNRMIQFDKINNTTTTDIRLDPEDGDRKTIQYALNFTKDFEKTDHKLTLDFQYEDNDDNEFSLINFNGTDTDILENIEKESKILLRSDYVLPIGNMSQIEMGVRGDFNNTSTDYNVELLNTNTNEFEVNTDLSNVFNFKQYLMAAYAQYGSKINKVSYLLGVRLENTRTTLDQPTTGDFKRKNLTGLFPTVNINLELSDDESITLGYNRRLRRPGGFMLNPFPSRSSITNVFQGNPDLDPTYTSKYEIGYLNRFGNITLSSAVYYAHATDVMAFVSRETGETAMVGNEAFPVIQRSPVNVATDDSYGIELNLNYSPSRKWRINTDVNFFKFEREGSFEGIDLGADNFTWRGRISNKVTLPFDIDWQTMANYRGPSSDNQNDREGVFSVNQALSKDLFNDKASIAFNVRDVFNSGYSRNNITADTFRAYQEIQFRGGTIYNVSFTYRFNQQKKRERNGDYDGGGDGMEM</sequence>
<proteinExistence type="inferred from homology"/>
<dbReference type="OrthoDB" id="8764943at2"/>
<dbReference type="InterPro" id="IPR012910">
    <property type="entry name" value="Plug_dom"/>
</dbReference>
<dbReference type="AlphaFoldDB" id="A0A5C7ASI1"/>
<keyword evidence="3 7" id="KW-1134">Transmembrane beta strand</keyword>
<evidence type="ECO:0000256" key="5">
    <source>
        <dbReference type="ARBA" id="ARBA00023136"/>
    </source>
</evidence>
<keyword evidence="2 7" id="KW-0813">Transport</keyword>
<keyword evidence="6 7" id="KW-0998">Cell outer membrane</keyword>
<dbReference type="Gene3D" id="2.170.130.10">
    <property type="entry name" value="TonB-dependent receptor, plug domain"/>
    <property type="match status" value="1"/>
</dbReference>
<evidence type="ECO:0000313" key="11">
    <source>
        <dbReference type="EMBL" id="TXE11706.1"/>
    </source>
</evidence>
<comment type="similarity">
    <text evidence="7">Belongs to the TonB-dependent receptor family.</text>
</comment>
<dbReference type="SUPFAM" id="SSF56935">
    <property type="entry name" value="Porins"/>
    <property type="match status" value="1"/>
</dbReference>
<evidence type="ECO:0000256" key="3">
    <source>
        <dbReference type="ARBA" id="ARBA00022452"/>
    </source>
</evidence>
<evidence type="ECO:0000259" key="9">
    <source>
        <dbReference type="Pfam" id="PF07715"/>
    </source>
</evidence>
<feature type="domain" description="Outer membrane protein beta-barrel" evidence="10">
    <location>
        <begin position="387"/>
        <end position="794"/>
    </location>
</feature>
<reference evidence="12" key="1">
    <citation type="submission" date="2019-08" db="EMBL/GenBank/DDBJ databases">
        <title>Seonamhaeicola sediminis sp. nov., isolated from marine sediment.</title>
        <authorList>
            <person name="Cao W.R."/>
        </authorList>
    </citation>
    <scope>NUCLEOTIDE SEQUENCE [LARGE SCALE GENOMIC DNA]</scope>
    <source>
        <strain evidence="12">Gy8</strain>
    </source>
</reference>
<dbReference type="EMBL" id="VOSC01000019">
    <property type="protein sequence ID" value="TXE11706.1"/>
    <property type="molecule type" value="Genomic_DNA"/>
</dbReference>
<dbReference type="InterPro" id="IPR041700">
    <property type="entry name" value="OMP_b-brl_3"/>
</dbReference>
<keyword evidence="4 7" id="KW-0812">Transmembrane</keyword>
<accession>A0A5C7ASI1</accession>
<dbReference type="Pfam" id="PF07715">
    <property type="entry name" value="Plug"/>
    <property type="match status" value="1"/>
</dbReference>
<dbReference type="Pfam" id="PF13715">
    <property type="entry name" value="CarbopepD_reg_2"/>
    <property type="match status" value="1"/>
</dbReference>
<evidence type="ECO:0000256" key="6">
    <source>
        <dbReference type="ARBA" id="ARBA00023237"/>
    </source>
</evidence>
<dbReference type="InterPro" id="IPR008969">
    <property type="entry name" value="CarboxyPept-like_regulatory"/>
</dbReference>
<evidence type="ECO:0000256" key="2">
    <source>
        <dbReference type="ARBA" id="ARBA00022448"/>
    </source>
</evidence>
<evidence type="ECO:0000256" key="7">
    <source>
        <dbReference type="PROSITE-ProRule" id="PRU01360"/>
    </source>
</evidence>